<name>A0A9P1EJL3_CUSEU</name>
<dbReference type="Proteomes" id="UP001152484">
    <property type="component" value="Unassembled WGS sequence"/>
</dbReference>
<reference evidence="1" key="1">
    <citation type="submission" date="2022-07" db="EMBL/GenBank/DDBJ databases">
        <authorList>
            <person name="Macas J."/>
            <person name="Novak P."/>
            <person name="Neumann P."/>
        </authorList>
    </citation>
    <scope>NUCLEOTIDE SEQUENCE</scope>
</reference>
<dbReference type="EMBL" id="CAMAPE010000057">
    <property type="protein sequence ID" value="CAH9111842.1"/>
    <property type="molecule type" value="Genomic_DNA"/>
</dbReference>
<evidence type="ECO:0000313" key="1">
    <source>
        <dbReference type="EMBL" id="CAH9111842.1"/>
    </source>
</evidence>
<protein>
    <submittedName>
        <fullName evidence="1">Uncharacterized protein</fullName>
    </submittedName>
</protein>
<comment type="caution">
    <text evidence="1">The sequence shown here is derived from an EMBL/GenBank/DDBJ whole genome shotgun (WGS) entry which is preliminary data.</text>
</comment>
<dbReference type="AlphaFoldDB" id="A0A9P1EJL3"/>
<sequence>MASSGGLRKKSVAAGNDCSKGRKVVEDRYNAGDFVLSFTCSVVGAASFSSKQ</sequence>
<organism evidence="1 2">
    <name type="scientific">Cuscuta europaea</name>
    <name type="common">European dodder</name>
    <dbReference type="NCBI Taxonomy" id="41803"/>
    <lineage>
        <taxon>Eukaryota</taxon>
        <taxon>Viridiplantae</taxon>
        <taxon>Streptophyta</taxon>
        <taxon>Embryophyta</taxon>
        <taxon>Tracheophyta</taxon>
        <taxon>Spermatophyta</taxon>
        <taxon>Magnoliopsida</taxon>
        <taxon>eudicotyledons</taxon>
        <taxon>Gunneridae</taxon>
        <taxon>Pentapetalae</taxon>
        <taxon>asterids</taxon>
        <taxon>lamiids</taxon>
        <taxon>Solanales</taxon>
        <taxon>Convolvulaceae</taxon>
        <taxon>Cuscuteae</taxon>
        <taxon>Cuscuta</taxon>
        <taxon>Cuscuta subgen. Cuscuta</taxon>
    </lineage>
</organism>
<keyword evidence="2" id="KW-1185">Reference proteome</keyword>
<accession>A0A9P1EJL3</accession>
<gene>
    <name evidence="1" type="ORF">CEURO_LOCUS19410</name>
</gene>
<proteinExistence type="predicted"/>
<evidence type="ECO:0000313" key="2">
    <source>
        <dbReference type="Proteomes" id="UP001152484"/>
    </source>
</evidence>